<name>A0A2S6CTN1_9CYAN</name>
<dbReference type="SUPFAM" id="SSF47598">
    <property type="entry name" value="Ribbon-helix-helix"/>
    <property type="match status" value="1"/>
</dbReference>
<gene>
    <name evidence="1" type="ORF">CUN59_11975</name>
</gene>
<dbReference type="Proteomes" id="UP000239589">
    <property type="component" value="Unassembled WGS sequence"/>
</dbReference>
<dbReference type="EMBL" id="PGEM01000081">
    <property type="protein sequence ID" value="PPJ63096.1"/>
    <property type="molecule type" value="Genomic_DNA"/>
</dbReference>
<proteinExistence type="predicted"/>
<protein>
    <submittedName>
        <fullName evidence="1">Toxin-antitoxin system HicB family antitoxin</fullName>
    </submittedName>
</protein>
<accession>A0A2S6CTN1</accession>
<dbReference type="InterPro" id="IPR010985">
    <property type="entry name" value="Ribbon_hlx_hlx"/>
</dbReference>
<dbReference type="InterPro" id="IPR008651">
    <property type="entry name" value="Uncharacterised_HicB"/>
</dbReference>
<organism evidence="1 2">
    <name type="scientific">Cuspidothrix issatschenkoi CHARLIE-1</name>
    <dbReference type="NCBI Taxonomy" id="2052836"/>
    <lineage>
        <taxon>Bacteria</taxon>
        <taxon>Bacillati</taxon>
        <taxon>Cyanobacteriota</taxon>
        <taxon>Cyanophyceae</taxon>
        <taxon>Nostocales</taxon>
        <taxon>Aphanizomenonaceae</taxon>
        <taxon>Cuspidothrix</taxon>
    </lineage>
</organism>
<dbReference type="RefSeq" id="WP_104388059.1">
    <property type="nucleotide sequence ID" value="NZ_PGEM01000081.1"/>
</dbReference>
<dbReference type="AlphaFoldDB" id="A0A2S6CTN1"/>
<evidence type="ECO:0000313" key="2">
    <source>
        <dbReference type="Proteomes" id="UP000239589"/>
    </source>
</evidence>
<dbReference type="GO" id="GO:0006355">
    <property type="term" value="P:regulation of DNA-templated transcription"/>
    <property type="evidence" value="ECO:0007669"/>
    <property type="project" value="InterPro"/>
</dbReference>
<evidence type="ECO:0000313" key="1">
    <source>
        <dbReference type="EMBL" id="PPJ63096.1"/>
    </source>
</evidence>
<dbReference type="OrthoDB" id="428665at2"/>
<keyword evidence="2" id="KW-1185">Reference proteome</keyword>
<dbReference type="InterPro" id="IPR013321">
    <property type="entry name" value="Arc_rbn_hlx_hlx"/>
</dbReference>
<comment type="caution">
    <text evidence="1">The sequence shown here is derived from an EMBL/GenBank/DDBJ whole genome shotgun (WGS) entry which is preliminary data.</text>
</comment>
<dbReference type="Pfam" id="PF05534">
    <property type="entry name" value="HicB"/>
    <property type="match status" value="1"/>
</dbReference>
<reference evidence="1 2" key="1">
    <citation type="submission" date="2018-02" db="EMBL/GenBank/DDBJ databases">
        <title>Discovery of a pederin family compound in a non-symbiotic bloom-forming cyanobacterium.</title>
        <authorList>
            <person name="Kust A."/>
            <person name="Mares J."/>
            <person name="Jokela J."/>
            <person name="Urajova P."/>
            <person name="Hajek J."/>
            <person name="Saurav K."/>
            <person name="Voracova K."/>
            <person name="Fewer D.P."/>
            <person name="Haapaniemi E."/>
            <person name="Permi P."/>
            <person name="Rehakova K."/>
            <person name="Sivonen K."/>
            <person name="Hrouzek P."/>
        </authorList>
    </citation>
    <scope>NUCLEOTIDE SEQUENCE [LARGE SCALE GENOMIC DNA]</scope>
    <source>
        <strain evidence="1 2">CHARLIE-1</strain>
    </source>
</reference>
<dbReference type="Gene3D" id="1.10.1220.10">
    <property type="entry name" value="Met repressor-like"/>
    <property type="match status" value="1"/>
</dbReference>
<sequence>MSRLTLRLPETLHQHLIKLAETEGVSLNQYIVYALTRQAVSTEFIQVTSEKEIIEQEQSFQTLLQGLGTASESQIKSVLAEREIVQPEAELTPEIIASLQQKITNSTGI</sequence>